<gene>
    <name evidence="1" type="ORF">Vau01_082730</name>
</gene>
<dbReference type="AlphaFoldDB" id="A0A8J3ZD88"/>
<reference evidence="1" key="1">
    <citation type="submission" date="2021-01" db="EMBL/GenBank/DDBJ databases">
        <title>Whole genome shotgun sequence of Virgisporangium aurantiacum NBRC 16421.</title>
        <authorList>
            <person name="Komaki H."/>
            <person name="Tamura T."/>
        </authorList>
    </citation>
    <scope>NUCLEOTIDE SEQUENCE</scope>
    <source>
        <strain evidence="1">NBRC 16421</strain>
    </source>
</reference>
<dbReference type="Gene3D" id="3.40.710.10">
    <property type="entry name" value="DD-peptidase/beta-lactamase superfamily"/>
    <property type="match status" value="1"/>
</dbReference>
<keyword evidence="2" id="KW-1185">Reference proteome</keyword>
<dbReference type="Proteomes" id="UP000612585">
    <property type="component" value="Unassembled WGS sequence"/>
</dbReference>
<dbReference type="SUPFAM" id="SSF56601">
    <property type="entry name" value="beta-lactamase/transpeptidase-like"/>
    <property type="match status" value="1"/>
</dbReference>
<dbReference type="EMBL" id="BOPG01000059">
    <property type="protein sequence ID" value="GIJ60757.1"/>
    <property type="molecule type" value="Genomic_DNA"/>
</dbReference>
<comment type="caution">
    <text evidence="1">The sequence shown here is derived from an EMBL/GenBank/DDBJ whole genome shotgun (WGS) entry which is preliminary data.</text>
</comment>
<dbReference type="InterPro" id="IPR012338">
    <property type="entry name" value="Beta-lactam/transpept-like"/>
</dbReference>
<name>A0A8J3ZD88_9ACTN</name>
<proteinExistence type="predicted"/>
<sequence>MAVYDRKAAAFTVQHNVEQRFRSASLVKLLIAIDYLWTRETVAAGERKQLDLMLSRSDDNAASHFYNLGGRTAVIARMNQRLGMTVVPPTAPRTGWGSTEVSAAHLVRVYRYLLDEAPARVGQYILGRLRKGTFTKCGTDGYDQSFGIPSAFPGVPWAAKQGWYEFASAPKNCTSATPAVFVPAEAEVVPVEFVPVEVAPALAPVDFTGEALHTTGIVGPDDRSIVVILTVHPHGTQYSVATAAVTKLAASLPLTA</sequence>
<protein>
    <submittedName>
        <fullName evidence="1">Lipoprotein</fullName>
    </submittedName>
</protein>
<evidence type="ECO:0000313" key="2">
    <source>
        <dbReference type="Proteomes" id="UP000612585"/>
    </source>
</evidence>
<organism evidence="1 2">
    <name type="scientific">Virgisporangium aurantiacum</name>
    <dbReference type="NCBI Taxonomy" id="175570"/>
    <lineage>
        <taxon>Bacteria</taxon>
        <taxon>Bacillati</taxon>
        <taxon>Actinomycetota</taxon>
        <taxon>Actinomycetes</taxon>
        <taxon>Micromonosporales</taxon>
        <taxon>Micromonosporaceae</taxon>
        <taxon>Virgisporangium</taxon>
    </lineage>
</organism>
<accession>A0A8J3ZD88</accession>
<evidence type="ECO:0000313" key="1">
    <source>
        <dbReference type="EMBL" id="GIJ60757.1"/>
    </source>
</evidence>
<keyword evidence="1" id="KW-0449">Lipoprotein</keyword>